<feature type="region of interest" description="Disordered" evidence="1">
    <location>
        <begin position="77"/>
        <end position="109"/>
    </location>
</feature>
<sequence length="227" mass="25561">MISTPSSHSFTLQQQQCNNNNNNAGSSSDLRLSTYKIHHHSPTSSRSNPAHIEVSAPTSPVQIYRFVRFAIRDGHGLDPTPQRYLPHDSRRGRVLERESEKKSEALKESRERPRTIFYLKLTVALSSPLFSGFANDEQHVASICGNFKPNIDSAFSKGDIYSMPPPRHRHLTATSPTGLVDLSATRCHAGPRRPHGRSFFLAAMLLAIMRMSCLRPDMRRLAAFRLR</sequence>
<comment type="caution">
    <text evidence="2">The sequence shown here is derived from an EMBL/GenBank/DDBJ whole genome shotgun (WGS) entry which is preliminary data.</text>
</comment>
<feature type="compositionally biased region" description="Low complexity" evidence="1">
    <location>
        <begin position="13"/>
        <end position="23"/>
    </location>
</feature>
<dbReference type="Proteomes" id="UP001420932">
    <property type="component" value="Unassembled WGS sequence"/>
</dbReference>
<protein>
    <submittedName>
        <fullName evidence="2">Uncharacterized protein</fullName>
    </submittedName>
</protein>
<dbReference type="EMBL" id="JBBNAF010000001">
    <property type="protein sequence ID" value="KAK9168404.1"/>
    <property type="molecule type" value="Genomic_DNA"/>
</dbReference>
<evidence type="ECO:0000313" key="3">
    <source>
        <dbReference type="Proteomes" id="UP001420932"/>
    </source>
</evidence>
<dbReference type="AlphaFoldDB" id="A0AAP0LG66"/>
<evidence type="ECO:0000313" key="2">
    <source>
        <dbReference type="EMBL" id="KAK9168404.1"/>
    </source>
</evidence>
<feature type="region of interest" description="Disordered" evidence="1">
    <location>
        <begin position="1"/>
        <end position="29"/>
    </location>
</feature>
<proteinExistence type="predicted"/>
<evidence type="ECO:0000256" key="1">
    <source>
        <dbReference type="SAM" id="MobiDB-lite"/>
    </source>
</evidence>
<accession>A0AAP0LG66</accession>
<organism evidence="2 3">
    <name type="scientific">Stephania yunnanensis</name>
    <dbReference type="NCBI Taxonomy" id="152371"/>
    <lineage>
        <taxon>Eukaryota</taxon>
        <taxon>Viridiplantae</taxon>
        <taxon>Streptophyta</taxon>
        <taxon>Embryophyta</taxon>
        <taxon>Tracheophyta</taxon>
        <taxon>Spermatophyta</taxon>
        <taxon>Magnoliopsida</taxon>
        <taxon>Ranunculales</taxon>
        <taxon>Menispermaceae</taxon>
        <taxon>Menispermoideae</taxon>
        <taxon>Cissampelideae</taxon>
        <taxon>Stephania</taxon>
    </lineage>
</organism>
<feature type="compositionally biased region" description="Basic and acidic residues" evidence="1">
    <location>
        <begin position="85"/>
        <end position="109"/>
    </location>
</feature>
<name>A0AAP0LG66_9MAGN</name>
<feature type="compositionally biased region" description="Polar residues" evidence="1">
    <location>
        <begin position="1"/>
        <end position="12"/>
    </location>
</feature>
<gene>
    <name evidence="2" type="ORF">Syun_000544</name>
</gene>
<reference evidence="2 3" key="1">
    <citation type="submission" date="2024-01" db="EMBL/GenBank/DDBJ databases">
        <title>Genome assemblies of Stephania.</title>
        <authorList>
            <person name="Yang L."/>
        </authorList>
    </citation>
    <scope>NUCLEOTIDE SEQUENCE [LARGE SCALE GENOMIC DNA]</scope>
    <source>
        <strain evidence="2">YNDBR</strain>
        <tissue evidence="2">Leaf</tissue>
    </source>
</reference>
<keyword evidence="3" id="KW-1185">Reference proteome</keyword>